<dbReference type="Pfam" id="PF05724">
    <property type="entry name" value="TPMT"/>
    <property type="match status" value="2"/>
</dbReference>
<dbReference type="Proteomes" id="UP001162480">
    <property type="component" value="Chromosome 5"/>
</dbReference>
<keyword evidence="5" id="KW-0963">Cytoplasm</keyword>
<comment type="similarity">
    <text evidence="3">Belongs to the class I-like SAM-binding methyltransferase superfamily. TPMT family.</text>
</comment>
<protein>
    <recommendedName>
        <fullName evidence="4">thiopurine S-methyltransferase</fullName>
        <ecNumber evidence="4">2.1.1.67</ecNumber>
    </recommendedName>
</protein>
<evidence type="ECO:0000256" key="8">
    <source>
        <dbReference type="ARBA" id="ARBA00022691"/>
    </source>
</evidence>
<keyword evidence="10" id="KW-1185">Reference proteome</keyword>
<dbReference type="GO" id="GO:0005737">
    <property type="term" value="C:cytoplasm"/>
    <property type="evidence" value="ECO:0007669"/>
    <property type="project" value="UniProtKB-SubCell"/>
</dbReference>
<comment type="subcellular location">
    <subcellularLocation>
        <location evidence="2">Cytoplasm</location>
    </subcellularLocation>
</comment>
<comment type="catalytic activity">
    <reaction evidence="1">
        <text>S-adenosyl-L-methionine + a thiopurine = S-adenosyl-L-homocysteine + a thiopurine S-methylether.</text>
        <dbReference type="EC" id="2.1.1.67"/>
    </reaction>
</comment>
<proteinExistence type="inferred from homology"/>
<evidence type="ECO:0000313" key="10">
    <source>
        <dbReference type="Proteomes" id="UP001162480"/>
    </source>
</evidence>
<dbReference type="PROSITE" id="PS51585">
    <property type="entry name" value="SAM_MT_TPMT"/>
    <property type="match status" value="2"/>
</dbReference>
<accession>A0AA36AUQ7</accession>
<evidence type="ECO:0000256" key="7">
    <source>
        <dbReference type="ARBA" id="ARBA00022679"/>
    </source>
</evidence>
<dbReference type="EC" id="2.1.1.67" evidence="4"/>
<name>A0AA36AUQ7_OCTVU</name>
<dbReference type="EMBL" id="OX597818">
    <property type="protein sequence ID" value="CAI9722665.1"/>
    <property type="molecule type" value="Genomic_DNA"/>
</dbReference>
<dbReference type="SUPFAM" id="SSF53335">
    <property type="entry name" value="S-adenosyl-L-methionine-dependent methyltransferases"/>
    <property type="match status" value="2"/>
</dbReference>
<evidence type="ECO:0000313" key="9">
    <source>
        <dbReference type="EMBL" id="CAI9722665.1"/>
    </source>
</evidence>
<reference evidence="9" key="1">
    <citation type="submission" date="2023-08" db="EMBL/GenBank/DDBJ databases">
        <authorList>
            <person name="Alioto T."/>
            <person name="Alioto T."/>
            <person name="Gomez Garrido J."/>
        </authorList>
    </citation>
    <scope>NUCLEOTIDE SEQUENCE</scope>
</reference>
<dbReference type="InterPro" id="IPR029063">
    <property type="entry name" value="SAM-dependent_MTases_sf"/>
</dbReference>
<evidence type="ECO:0000256" key="3">
    <source>
        <dbReference type="ARBA" id="ARBA00008145"/>
    </source>
</evidence>
<dbReference type="GO" id="GO:0008119">
    <property type="term" value="F:thiopurine S-methyltransferase activity"/>
    <property type="evidence" value="ECO:0007669"/>
    <property type="project" value="UniProtKB-EC"/>
</dbReference>
<evidence type="ECO:0000256" key="1">
    <source>
        <dbReference type="ARBA" id="ARBA00000903"/>
    </source>
</evidence>
<sequence>MGHFLTGHATDITSALTSLVGPKNLALNSRSLEPNMTESEKKTTSDGEFDENGYWINLWNTKNIPFHQEEMHVSLEKHLDKFIDGRNGIKIFFPFCGKCVDMKKLADKGHNIVGVDVAEQALQEFFTDQNLEYTVEELKDNTGKLFASKDGKIKLYCMDMFKFSKDFEGQFNAIWDRGALEAISPKTRIRYAQVIKQLLSSDCHYMIAAMRYDPSLFQGPPYNVTEEDIQNLYEPNMTESEKKATSDGEFDENGYWINQWNSKNIPFHQEEMHVSLEKHLDKFIDGRNGIKILFPLCGKCVDMKRLADKGHNIVGVDIAEQAFQEFFTDQNLEYTVEELKDNTGKLFASKDGKIKLYCMDLFKFSKDFEGQFNAIWDRGALAAIIPKTRIRYSQVIKELLSPDCHYMIAAMQYDPSLFPGPPYNVTEDDLQNLFGDMCSIEEIDENDYAPKFKDLGLDVIFERIYFLKIK</sequence>
<dbReference type="Gene3D" id="3.40.50.150">
    <property type="entry name" value="Vaccinia Virus protein VP39"/>
    <property type="match status" value="2"/>
</dbReference>
<dbReference type="PANTHER" id="PTHR10259:SF11">
    <property type="entry name" value="THIOPURINE S-METHYLTRANSFERASE"/>
    <property type="match status" value="1"/>
</dbReference>
<gene>
    <name evidence="9" type="ORF">OCTVUL_1B007059</name>
</gene>
<keyword evidence="8" id="KW-0949">S-adenosyl-L-methionine</keyword>
<keyword evidence="7" id="KW-0808">Transferase</keyword>
<evidence type="ECO:0000256" key="6">
    <source>
        <dbReference type="ARBA" id="ARBA00022603"/>
    </source>
</evidence>
<dbReference type="GO" id="GO:0032259">
    <property type="term" value="P:methylation"/>
    <property type="evidence" value="ECO:0007669"/>
    <property type="project" value="UniProtKB-KW"/>
</dbReference>
<evidence type="ECO:0000256" key="4">
    <source>
        <dbReference type="ARBA" id="ARBA00011905"/>
    </source>
</evidence>
<keyword evidence="6" id="KW-0489">Methyltransferase</keyword>
<dbReference type="InterPro" id="IPR008854">
    <property type="entry name" value="TPMT"/>
</dbReference>
<dbReference type="FunFam" id="3.40.50.150:FF:000101">
    <property type="entry name" value="Thiopurine S-methyltransferase"/>
    <property type="match status" value="2"/>
</dbReference>
<dbReference type="AlphaFoldDB" id="A0AA36AUQ7"/>
<organism evidence="9 10">
    <name type="scientific">Octopus vulgaris</name>
    <name type="common">Common octopus</name>
    <dbReference type="NCBI Taxonomy" id="6645"/>
    <lineage>
        <taxon>Eukaryota</taxon>
        <taxon>Metazoa</taxon>
        <taxon>Spiralia</taxon>
        <taxon>Lophotrochozoa</taxon>
        <taxon>Mollusca</taxon>
        <taxon>Cephalopoda</taxon>
        <taxon>Coleoidea</taxon>
        <taxon>Octopodiformes</taxon>
        <taxon>Octopoda</taxon>
        <taxon>Incirrata</taxon>
        <taxon>Octopodidae</taxon>
        <taxon>Octopus</taxon>
    </lineage>
</organism>
<evidence type="ECO:0000256" key="5">
    <source>
        <dbReference type="ARBA" id="ARBA00022490"/>
    </source>
</evidence>
<evidence type="ECO:0000256" key="2">
    <source>
        <dbReference type="ARBA" id="ARBA00004496"/>
    </source>
</evidence>
<dbReference type="PANTHER" id="PTHR10259">
    <property type="entry name" value="THIOPURINE S-METHYLTRANSFERASE"/>
    <property type="match status" value="1"/>
</dbReference>